<dbReference type="Pfam" id="PF08240">
    <property type="entry name" value="ADH_N"/>
    <property type="match status" value="1"/>
</dbReference>
<dbReference type="SUPFAM" id="SSF50129">
    <property type="entry name" value="GroES-like"/>
    <property type="match status" value="1"/>
</dbReference>
<dbReference type="GO" id="GO:0016491">
    <property type="term" value="F:oxidoreductase activity"/>
    <property type="evidence" value="ECO:0007669"/>
    <property type="project" value="InterPro"/>
</dbReference>
<protein>
    <submittedName>
        <fullName evidence="3">NADP-dependent oxidoreductase</fullName>
    </submittedName>
</protein>
<dbReference type="PANTHER" id="PTHR44154">
    <property type="entry name" value="QUINONE OXIDOREDUCTASE"/>
    <property type="match status" value="1"/>
</dbReference>
<dbReference type="OrthoDB" id="9801186at2"/>
<dbReference type="CDD" id="cd05289">
    <property type="entry name" value="MDR_like_2"/>
    <property type="match status" value="1"/>
</dbReference>
<sequence length="313" mass="31172">MAYAVTYSQFGGPEVLSLDEIALDPPGAGQVAVQVTAVGVNPIDHKLRAGIRPSATIAKPRRLGNDGAGVVTAVGDGVEGFRVGDAVVVFGASGVYATDIVVAAANLAPLPATVSPAIGAALGIPVATAYQSLRSLDVGPADTLVVHGGSGSVGQAAIQFARLRGAAVVATASAARAERIRSLGAMPVEYGDGVTDRIRAAAPQGVTVALDCAGTDEALQSSLDLVADRSRIATIVRGADAAGLGIQAYSGGSPEPLTEQQVAWRAEAIPVVVALLSAGAFSVELGPELPLADAAEAHRLVAAGTPGKITLLP</sequence>
<organism evidence="3 4">
    <name type="scientific">Microbacterium radiodurans</name>
    <dbReference type="NCBI Taxonomy" id="661398"/>
    <lineage>
        <taxon>Bacteria</taxon>
        <taxon>Bacillati</taxon>
        <taxon>Actinomycetota</taxon>
        <taxon>Actinomycetes</taxon>
        <taxon>Micrococcales</taxon>
        <taxon>Microbacteriaceae</taxon>
        <taxon>Microbacterium</taxon>
    </lineage>
</organism>
<proteinExistence type="predicted"/>
<comment type="caution">
    <text evidence="3">The sequence shown here is derived from an EMBL/GenBank/DDBJ whole genome shotgun (WGS) entry which is preliminary data.</text>
</comment>
<dbReference type="InterPro" id="IPR013154">
    <property type="entry name" value="ADH-like_N"/>
</dbReference>
<dbReference type="InterPro" id="IPR013149">
    <property type="entry name" value="ADH-like_C"/>
</dbReference>
<dbReference type="Pfam" id="PF00107">
    <property type="entry name" value="ADH_zinc_N"/>
    <property type="match status" value="1"/>
</dbReference>
<dbReference type="InterPro" id="IPR051603">
    <property type="entry name" value="Zinc-ADH_QOR/CCCR"/>
</dbReference>
<dbReference type="EMBL" id="VYRZ01000002">
    <property type="protein sequence ID" value="KAA9086554.1"/>
    <property type="molecule type" value="Genomic_DNA"/>
</dbReference>
<dbReference type="SUPFAM" id="SSF51735">
    <property type="entry name" value="NAD(P)-binding Rossmann-fold domains"/>
    <property type="match status" value="1"/>
</dbReference>
<name>A0A5J5IT30_9MICO</name>
<dbReference type="PANTHER" id="PTHR44154:SF1">
    <property type="entry name" value="QUINONE OXIDOREDUCTASE"/>
    <property type="match status" value="1"/>
</dbReference>
<dbReference type="InterPro" id="IPR036291">
    <property type="entry name" value="NAD(P)-bd_dom_sf"/>
</dbReference>
<dbReference type="Proteomes" id="UP000327039">
    <property type="component" value="Unassembled WGS sequence"/>
</dbReference>
<dbReference type="RefSeq" id="WP_150418715.1">
    <property type="nucleotide sequence ID" value="NZ_VYRZ01000002.1"/>
</dbReference>
<dbReference type="SMART" id="SM00829">
    <property type="entry name" value="PKS_ER"/>
    <property type="match status" value="1"/>
</dbReference>
<keyword evidence="4" id="KW-1185">Reference proteome</keyword>
<dbReference type="AlphaFoldDB" id="A0A5J5IT30"/>
<accession>A0A5J5IT30</accession>
<evidence type="ECO:0000256" key="1">
    <source>
        <dbReference type="ARBA" id="ARBA00022857"/>
    </source>
</evidence>
<evidence type="ECO:0000313" key="4">
    <source>
        <dbReference type="Proteomes" id="UP000327039"/>
    </source>
</evidence>
<dbReference type="Gene3D" id="3.40.50.720">
    <property type="entry name" value="NAD(P)-binding Rossmann-like Domain"/>
    <property type="match status" value="1"/>
</dbReference>
<keyword evidence="1" id="KW-0521">NADP</keyword>
<dbReference type="InterPro" id="IPR011032">
    <property type="entry name" value="GroES-like_sf"/>
</dbReference>
<evidence type="ECO:0000313" key="3">
    <source>
        <dbReference type="EMBL" id="KAA9086554.1"/>
    </source>
</evidence>
<reference evidence="4" key="1">
    <citation type="submission" date="2019-09" db="EMBL/GenBank/DDBJ databases">
        <title>Mumia zhuanghuii sp. nov. isolated from the intestinal contents of plateau pika (Ochotona curzoniae) in the Qinghai-Tibet plateau of China.</title>
        <authorList>
            <person name="Tian Z."/>
        </authorList>
    </citation>
    <scope>NUCLEOTIDE SEQUENCE [LARGE SCALE GENOMIC DNA]</scope>
    <source>
        <strain evidence="4">DSM 25564</strain>
    </source>
</reference>
<dbReference type="InterPro" id="IPR020843">
    <property type="entry name" value="ER"/>
</dbReference>
<gene>
    <name evidence="3" type="ORF">F6B42_05910</name>
</gene>
<evidence type="ECO:0000259" key="2">
    <source>
        <dbReference type="SMART" id="SM00829"/>
    </source>
</evidence>
<feature type="domain" description="Enoyl reductase (ER)" evidence="2">
    <location>
        <begin position="11"/>
        <end position="311"/>
    </location>
</feature>
<dbReference type="Gene3D" id="3.90.180.10">
    <property type="entry name" value="Medium-chain alcohol dehydrogenases, catalytic domain"/>
    <property type="match status" value="1"/>
</dbReference>